<protein>
    <submittedName>
        <fullName evidence="2">Uncharacterized protein</fullName>
    </submittedName>
</protein>
<comment type="caution">
    <text evidence="2">The sequence shown here is derived from an EMBL/GenBank/DDBJ whole genome shotgun (WGS) entry which is preliminary data.</text>
</comment>
<feature type="region of interest" description="Disordered" evidence="1">
    <location>
        <begin position="115"/>
        <end position="138"/>
    </location>
</feature>
<dbReference type="RefSeq" id="XP_018992864.1">
    <property type="nucleotide sequence ID" value="XM_019138921.1"/>
</dbReference>
<sequence length="138" mass="15402">MPSRTDGESAEKSDLDSDYERSLVNARCPITRIFVEHHATLPLPPLRFNPITTPYSNLSLPIFPKPSGYERVRTRNQYPNSSTNLARQALNEPVVPHLAYEMSIIGEKGIHLDTNDCGEGEHTPHEYQDDGAEVVSAT</sequence>
<gene>
    <name evidence="2" type="ORF">L202_04786</name>
</gene>
<dbReference type="AlphaFoldDB" id="A0A1E3HMR9"/>
<evidence type="ECO:0000313" key="3">
    <source>
        <dbReference type="Proteomes" id="UP000094065"/>
    </source>
</evidence>
<dbReference type="GeneID" id="30156095"/>
<keyword evidence="3" id="KW-1185">Reference proteome</keyword>
<accession>A0A1E3HMR9</accession>
<dbReference type="Proteomes" id="UP000094065">
    <property type="component" value="Unassembled WGS sequence"/>
</dbReference>
<organism evidence="2 3">
    <name type="scientific">Cryptococcus amylolentus CBS 6039</name>
    <dbReference type="NCBI Taxonomy" id="1295533"/>
    <lineage>
        <taxon>Eukaryota</taxon>
        <taxon>Fungi</taxon>
        <taxon>Dikarya</taxon>
        <taxon>Basidiomycota</taxon>
        <taxon>Agaricomycotina</taxon>
        <taxon>Tremellomycetes</taxon>
        <taxon>Tremellales</taxon>
        <taxon>Cryptococcaceae</taxon>
        <taxon>Cryptococcus</taxon>
    </lineage>
</organism>
<evidence type="ECO:0000256" key="1">
    <source>
        <dbReference type="SAM" id="MobiDB-lite"/>
    </source>
</evidence>
<name>A0A1E3HMR9_9TREE</name>
<dbReference type="OrthoDB" id="10465737at2759"/>
<proteinExistence type="predicted"/>
<feature type="compositionally biased region" description="Basic and acidic residues" evidence="1">
    <location>
        <begin position="115"/>
        <end position="128"/>
    </location>
</feature>
<dbReference type="EMBL" id="AWGJ01000007">
    <property type="protein sequence ID" value="ODN77628.1"/>
    <property type="molecule type" value="Genomic_DNA"/>
</dbReference>
<reference evidence="2 3" key="1">
    <citation type="submission" date="2016-06" db="EMBL/GenBank/DDBJ databases">
        <title>Evolution of pathogenesis and genome organization in the Tremellales.</title>
        <authorList>
            <person name="Cuomo C."/>
            <person name="Litvintseva A."/>
            <person name="Heitman J."/>
            <person name="Chen Y."/>
            <person name="Sun S."/>
            <person name="Springer D."/>
            <person name="Dromer F."/>
            <person name="Young S."/>
            <person name="Zeng Q."/>
            <person name="Chapman S."/>
            <person name="Gujja S."/>
            <person name="Saif S."/>
            <person name="Birren B."/>
        </authorList>
    </citation>
    <scope>NUCLEOTIDE SEQUENCE [LARGE SCALE GENOMIC DNA]</scope>
    <source>
        <strain evidence="2 3">CBS 6039</strain>
    </source>
</reference>
<evidence type="ECO:0000313" key="2">
    <source>
        <dbReference type="EMBL" id="ODN77628.1"/>
    </source>
</evidence>